<name>A0A2H4IB15_9CAUD</name>
<organism evidence="2 3">
    <name type="scientific">Erwinia phage vB_EamM_Y3</name>
    <dbReference type="NCBI Taxonomy" id="1983553"/>
    <lineage>
        <taxon>Viruses</taxon>
        <taxon>Duplodnaviria</taxon>
        <taxon>Heunggongvirae</taxon>
        <taxon>Uroviricota</taxon>
        <taxon>Caudoviricetes</taxon>
        <taxon>Sasquatchvirus</taxon>
        <taxon>Sasquatchvirus Y3</taxon>
    </lineage>
</organism>
<gene>
    <name evidence="2" type="ORF">Y3_094</name>
</gene>
<evidence type="ECO:0008006" key="4">
    <source>
        <dbReference type="Google" id="ProtNLM"/>
    </source>
</evidence>
<feature type="compositionally biased region" description="Polar residues" evidence="1">
    <location>
        <begin position="9"/>
        <end position="31"/>
    </location>
</feature>
<accession>A0A2H4IB15</accession>
<dbReference type="EMBL" id="KY984068">
    <property type="protein sequence ID" value="ARW58734.1"/>
    <property type="molecule type" value="Genomic_DNA"/>
</dbReference>
<reference evidence="2 3" key="1">
    <citation type="submission" date="2017-04" db="EMBL/GenBank/DDBJ databases">
        <authorList>
            <person name="Afonso C.L."/>
            <person name="Miller P.J."/>
            <person name="Scott M.A."/>
            <person name="Spackman E."/>
            <person name="Goraichik I."/>
            <person name="Dimitrov K.M."/>
            <person name="Suarez D.L."/>
            <person name="Swayne D.E."/>
        </authorList>
    </citation>
    <scope>NUCLEOTIDE SEQUENCE [LARGE SCALE GENOMIC DNA]</scope>
</reference>
<evidence type="ECO:0000313" key="3">
    <source>
        <dbReference type="Proteomes" id="UP000240568"/>
    </source>
</evidence>
<keyword evidence="3" id="KW-1185">Reference proteome</keyword>
<protein>
    <recommendedName>
        <fullName evidence="4">Tail fiber protein</fullName>
    </recommendedName>
</protein>
<sequence>MYSFGIQLAGQQSQITRVPGDPNSSGPAFPSSPTNGRVWYLTAVVGQNQPGIYVYSTVRAKWVSQLQSVNPYDVGLSMLKRYAGAQEIARYLSVRTTAITTNFAGSMAQADTAATASSVFKVNVYDSLTASVIQIGTITFAAASKTGVFAAVGAYIGQEIILVSGDQLRVTAPETVDTTLNGVAVTIAGRLLV</sequence>
<evidence type="ECO:0000313" key="2">
    <source>
        <dbReference type="EMBL" id="ARW58734.1"/>
    </source>
</evidence>
<dbReference type="Proteomes" id="UP000240568">
    <property type="component" value="Segment"/>
</dbReference>
<proteinExistence type="predicted"/>
<evidence type="ECO:0000256" key="1">
    <source>
        <dbReference type="SAM" id="MobiDB-lite"/>
    </source>
</evidence>
<feature type="region of interest" description="Disordered" evidence="1">
    <location>
        <begin position="1"/>
        <end position="31"/>
    </location>
</feature>